<dbReference type="EC" id="2.3.1.31" evidence="2"/>
<feature type="binding site" evidence="2">
    <location>
        <position position="333"/>
    </location>
    <ligand>
        <name>substrate</name>
    </ligand>
</feature>
<feature type="active site" evidence="2">
    <location>
        <position position="303"/>
    </location>
</feature>
<organism evidence="4 5">
    <name type="scientific">Pedobacter ureilyticus</name>
    <dbReference type="NCBI Taxonomy" id="1393051"/>
    <lineage>
        <taxon>Bacteria</taxon>
        <taxon>Pseudomonadati</taxon>
        <taxon>Bacteroidota</taxon>
        <taxon>Sphingobacteriia</taxon>
        <taxon>Sphingobacteriales</taxon>
        <taxon>Sphingobacteriaceae</taxon>
        <taxon>Pedobacter</taxon>
    </lineage>
</organism>
<keyword evidence="2" id="KW-0028">Amino-acid biosynthesis</keyword>
<dbReference type="RefSeq" id="WP_138724304.1">
    <property type="nucleotide sequence ID" value="NZ_SSHJ02000008.1"/>
</dbReference>
<dbReference type="EMBL" id="SSHJ02000008">
    <property type="protein sequence ID" value="MFN0257231.1"/>
    <property type="molecule type" value="Genomic_DNA"/>
</dbReference>
<dbReference type="Gene3D" id="3.40.50.1820">
    <property type="entry name" value="alpha/beta hydrolase"/>
    <property type="match status" value="1"/>
</dbReference>
<feature type="binding site" evidence="2">
    <location>
        <position position="215"/>
    </location>
    <ligand>
        <name>substrate</name>
    </ligand>
</feature>
<dbReference type="NCBIfam" id="TIGR01392">
    <property type="entry name" value="homoserO_Ac_trn"/>
    <property type="match status" value="1"/>
</dbReference>
<dbReference type="InterPro" id="IPR029058">
    <property type="entry name" value="AB_hydrolase_fold"/>
</dbReference>
<comment type="similarity">
    <text evidence="2">Belongs to the AB hydrolase superfamily. MetX family.</text>
</comment>
<reference evidence="4 5" key="1">
    <citation type="submission" date="2024-12" db="EMBL/GenBank/DDBJ databases">
        <authorList>
            <person name="Hu S."/>
        </authorList>
    </citation>
    <scope>NUCLEOTIDE SEQUENCE [LARGE SCALE GENOMIC DNA]</scope>
    <source>
        <strain evidence="4 5">THG-T11</strain>
    </source>
</reference>
<feature type="active site" description="Nucleophile" evidence="2">
    <location>
        <position position="149"/>
    </location>
</feature>
<dbReference type="PANTHER" id="PTHR32268">
    <property type="entry name" value="HOMOSERINE O-ACETYLTRANSFERASE"/>
    <property type="match status" value="1"/>
</dbReference>
<keyword evidence="2" id="KW-0963">Cytoplasm</keyword>
<comment type="pathway">
    <text evidence="2">Amino-acid biosynthesis; L-methionine biosynthesis via de novo pathway; O-acetyl-L-homoserine from L-homoserine: step 1/1.</text>
</comment>
<dbReference type="Proteomes" id="UP001517247">
    <property type="component" value="Unassembled WGS sequence"/>
</dbReference>
<comment type="subunit">
    <text evidence="2">Homodimer.</text>
</comment>
<proteinExistence type="inferred from homology"/>
<dbReference type="PIRSF" id="PIRSF000443">
    <property type="entry name" value="Homoser_Ac_trans"/>
    <property type="match status" value="1"/>
</dbReference>
<keyword evidence="1 2" id="KW-0808">Transferase</keyword>
<dbReference type="GO" id="GO:0004414">
    <property type="term" value="F:homoserine O-acetyltransferase activity"/>
    <property type="evidence" value="ECO:0007669"/>
    <property type="project" value="UniProtKB-EC"/>
</dbReference>
<evidence type="ECO:0000256" key="1">
    <source>
        <dbReference type="ARBA" id="ARBA00022679"/>
    </source>
</evidence>
<keyword evidence="2" id="KW-0486">Methionine biosynthesis</keyword>
<evidence type="ECO:0000259" key="3">
    <source>
        <dbReference type="Pfam" id="PF00561"/>
    </source>
</evidence>
<evidence type="ECO:0000256" key="2">
    <source>
        <dbReference type="HAMAP-Rule" id="MF_00296"/>
    </source>
</evidence>
<comment type="caution">
    <text evidence="4">The sequence shown here is derived from an EMBL/GenBank/DDBJ whole genome shotgun (WGS) entry which is preliminary data.</text>
</comment>
<name>A0ABW9J9J6_9SPHI</name>
<dbReference type="Pfam" id="PF00561">
    <property type="entry name" value="Abhydrolase_1"/>
    <property type="match status" value="1"/>
</dbReference>
<sequence length="367" mass="40895">MSNNINKVSAKSPLWDLGVHKYSKIFKLESGKKLRNLEIAYQTYGTLNAKKDNVIWACHALTANADVLDWWKGLFGAKDLFNPEEHFIVCANVLGSNYGTTNPLSVNPVTGQPYYLAFPEFTIRDLAAIHQILADHLGIKTVKTLIGGSLGGQQALEWSISGKTEIENLILVATNAAHSPWGIAFNESQRLAIATDRTFFANKPDGGYKGLKTARSIALLSYRTYEAYNETQLESVNDKVTDFRASSYQNYQGEKLCKRFNAYSYWYLSKAMDSHNVGRGRKSIADALKLVKANTLVIGIENDVLFPITEQQFLAKHIVDAQFASIKCAYGHDGFLIETDKLTNIIGNFLKENASKNKKVIKLQHTA</sequence>
<comment type="caution">
    <text evidence="2">Lacks conserved residue(s) required for the propagation of feature annotation.</text>
</comment>
<dbReference type="HAMAP" id="MF_00296">
    <property type="entry name" value="MetX_acyltransf"/>
    <property type="match status" value="1"/>
</dbReference>
<dbReference type="PANTHER" id="PTHR32268:SF11">
    <property type="entry name" value="HOMOSERINE O-ACETYLTRANSFERASE"/>
    <property type="match status" value="1"/>
</dbReference>
<comment type="subcellular location">
    <subcellularLocation>
        <location evidence="2">Cytoplasm</location>
    </subcellularLocation>
</comment>
<keyword evidence="2 4" id="KW-0012">Acyltransferase</keyword>
<comment type="function">
    <text evidence="2">Transfers an acetyl group from acetyl-CoA to L-homoserine, forming acetyl-L-homoserine.</text>
</comment>
<feature type="active site" evidence="2">
    <location>
        <position position="332"/>
    </location>
</feature>
<evidence type="ECO:0000313" key="5">
    <source>
        <dbReference type="Proteomes" id="UP001517247"/>
    </source>
</evidence>
<comment type="catalytic activity">
    <reaction evidence="2">
        <text>L-homoserine + acetyl-CoA = O-acetyl-L-homoserine + CoA</text>
        <dbReference type="Rhea" id="RHEA:13701"/>
        <dbReference type="ChEBI" id="CHEBI:57287"/>
        <dbReference type="ChEBI" id="CHEBI:57288"/>
        <dbReference type="ChEBI" id="CHEBI:57476"/>
        <dbReference type="ChEBI" id="CHEBI:57716"/>
        <dbReference type="EC" id="2.3.1.31"/>
    </reaction>
</comment>
<feature type="domain" description="AB hydrolase-1" evidence="3">
    <location>
        <begin position="58"/>
        <end position="326"/>
    </location>
</feature>
<protein>
    <recommendedName>
        <fullName evidence="2">Homoserine O-acetyltransferase</fullName>
        <shortName evidence="2">HAT</shortName>
        <ecNumber evidence="2">2.3.1.31</ecNumber>
    </recommendedName>
    <alternativeName>
        <fullName evidence="2">Homoserine transacetylase</fullName>
        <shortName evidence="2">HTA</shortName>
    </alternativeName>
</protein>
<dbReference type="InterPro" id="IPR008220">
    <property type="entry name" value="HAT_MetX-like"/>
</dbReference>
<dbReference type="InterPro" id="IPR000073">
    <property type="entry name" value="AB_hydrolase_1"/>
</dbReference>
<gene>
    <name evidence="4" type="primary">metX</name>
    <name evidence="2" type="synonym">metXA</name>
    <name evidence="4" type="ORF">E6A44_016690</name>
</gene>
<accession>A0ABW9J9J6</accession>
<keyword evidence="5" id="KW-1185">Reference proteome</keyword>
<dbReference type="SUPFAM" id="SSF53474">
    <property type="entry name" value="alpha/beta-Hydrolases"/>
    <property type="match status" value="1"/>
</dbReference>
<evidence type="ECO:0000313" key="4">
    <source>
        <dbReference type="EMBL" id="MFN0257231.1"/>
    </source>
</evidence>